<dbReference type="Gene3D" id="3.40.50.1000">
    <property type="entry name" value="HAD superfamily/HAD-like"/>
    <property type="match status" value="1"/>
</dbReference>
<dbReference type="GO" id="GO:0008253">
    <property type="term" value="F:5'-nucleotidase activity"/>
    <property type="evidence" value="ECO:0007669"/>
    <property type="project" value="InterPro"/>
</dbReference>
<evidence type="ECO:0000313" key="3">
    <source>
        <dbReference type="RefSeq" id="XP_019784566.2"/>
    </source>
</evidence>
<gene>
    <name evidence="3" type="primary">NT5M</name>
</gene>
<sequence>MVCSPGVGSHQRWAQGCSCPEEAEGLPKSGKVGLGGRPRQGSSTSPRDLSSPGSTREANTHGQPTFGASCASRGRDAPHRRVAGAGLHRAPRAQDAPQPARTYAWVEKHFGPDFLEQIVLTRDKTVVSADLLIDDRVDITGAEPNPHWEHVLFTACHNRHMRLQPPGRRLHSWADDWRAVLDSKRPR</sequence>
<feature type="region of interest" description="Disordered" evidence="1">
    <location>
        <begin position="1"/>
        <end position="79"/>
    </location>
</feature>
<dbReference type="Proteomes" id="UP000245320">
    <property type="component" value="Chromosome 20"/>
</dbReference>
<dbReference type="RefSeq" id="XP_019784566.2">
    <property type="nucleotide sequence ID" value="XM_019929007.2"/>
</dbReference>
<dbReference type="GO" id="GO:0009223">
    <property type="term" value="P:pyrimidine deoxyribonucleotide catabolic process"/>
    <property type="evidence" value="ECO:0007669"/>
    <property type="project" value="TreeGrafter"/>
</dbReference>
<dbReference type="InterPro" id="IPR036412">
    <property type="entry name" value="HAD-like_sf"/>
</dbReference>
<feature type="compositionally biased region" description="Polar residues" evidence="1">
    <location>
        <begin position="40"/>
        <end position="63"/>
    </location>
</feature>
<protein>
    <submittedName>
        <fullName evidence="3">5'(3')-deoxyribonucleotidase, mitochondrial isoform X2</fullName>
    </submittedName>
</protein>
<name>A0A2U4AUF6_TURTR</name>
<dbReference type="Pfam" id="PF06941">
    <property type="entry name" value="NT5C"/>
    <property type="match status" value="1"/>
</dbReference>
<organism evidence="2 3">
    <name type="scientific">Tursiops truncatus</name>
    <name type="common">Atlantic bottle-nosed dolphin</name>
    <name type="synonym">Delphinus truncatus</name>
    <dbReference type="NCBI Taxonomy" id="9739"/>
    <lineage>
        <taxon>Eukaryota</taxon>
        <taxon>Metazoa</taxon>
        <taxon>Chordata</taxon>
        <taxon>Craniata</taxon>
        <taxon>Vertebrata</taxon>
        <taxon>Euteleostomi</taxon>
        <taxon>Mammalia</taxon>
        <taxon>Eutheria</taxon>
        <taxon>Laurasiatheria</taxon>
        <taxon>Artiodactyla</taxon>
        <taxon>Whippomorpha</taxon>
        <taxon>Cetacea</taxon>
        <taxon>Odontoceti</taxon>
        <taxon>Delphinidae</taxon>
        <taxon>Tursiops</taxon>
    </lineage>
</organism>
<dbReference type="InterPro" id="IPR023214">
    <property type="entry name" value="HAD_sf"/>
</dbReference>
<evidence type="ECO:0000313" key="2">
    <source>
        <dbReference type="Proteomes" id="UP000245320"/>
    </source>
</evidence>
<reference evidence="3" key="1">
    <citation type="submission" date="2025-08" db="UniProtKB">
        <authorList>
            <consortium name="RefSeq"/>
        </authorList>
    </citation>
    <scope>IDENTIFICATION</scope>
    <source>
        <tissue evidence="3">Spleen</tissue>
    </source>
</reference>
<evidence type="ECO:0000256" key="1">
    <source>
        <dbReference type="SAM" id="MobiDB-lite"/>
    </source>
</evidence>
<dbReference type="PANTHER" id="PTHR16504">
    <property type="entry name" value="5'(3')-DEOXYRIBONUCLEOTIDASE"/>
    <property type="match status" value="1"/>
</dbReference>
<dbReference type="SUPFAM" id="SSF56784">
    <property type="entry name" value="HAD-like"/>
    <property type="match status" value="1"/>
</dbReference>
<dbReference type="GeneID" id="101324098"/>
<dbReference type="AlphaFoldDB" id="A0A2U4AUF6"/>
<dbReference type="InterPro" id="IPR010708">
    <property type="entry name" value="5'(3')-deoxyribonucleotidase"/>
</dbReference>
<dbReference type="GO" id="GO:0005739">
    <property type="term" value="C:mitochondrion"/>
    <property type="evidence" value="ECO:0007669"/>
    <property type="project" value="TreeGrafter"/>
</dbReference>
<keyword evidence="2" id="KW-1185">Reference proteome</keyword>
<proteinExistence type="predicted"/>
<dbReference type="PANTHER" id="PTHR16504:SF6">
    <property type="entry name" value="5'(3')-DEOXYRIBONUCLEOTIDASE, MITOCHONDRIAL"/>
    <property type="match status" value="1"/>
</dbReference>
<dbReference type="CTD" id="56953"/>
<accession>A0A2U4AUF6</accession>